<dbReference type="GO" id="GO:0008270">
    <property type="term" value="F:zinc ion binding"/>
    <property type="evidence" value="ECO:0007669"/>
    <property type="project" value="UniProtKB-KW"/>
</dbReference>
<dbReference type="Gene3D" id="3.10.580.10">
    <property type="entry name" value="CBS-domain"/>
    <property type="match status" value="2"/>
</dbReference>
<dbReference type="AlphaFoldDB" id="A0AAN7DBB1"/>
<dbReference type="SMART" id="SM00116">
    <property type="entry name" value="CBS"/>
    <property type="match status" value="4"/>
</dbReference>
<keyword evidence="6" id="KW-0862">Zinc</keyword>
<dbReference type="GO" id="GO:0005737">
    <property type="term" value="C:cytoplasm"/>
    <property type="evidence" value="ECO:0007669"/>
    <property type="project" value="TreeGrafter"/>
</dbReference>
<dbReference type="RefSeq" id="XP_064680635.1">
    <property type="nucleotide sequence ID" value="XM_064825258.1"/>
</dbReference>
<protein>
    <submittedName>
        <fullName evidence="6">Zinc-finger protein</fullName>
    </submittedName>
</protein>
<dbReference type="Pfam" id="PF00571">
    <property type="entry name" value="CBS"/>
    <property type="match status" value="4"/>
</dbReference>
<feature type="domain" description="CBS" evidence="5">
    <location>
        <begin position="163"/>
        <end position="221"/>
    </location>
</feature>
<keyword evidence="6" id="KW-0479">Metal-binding</keyword>
<evidence type="ECO:0000256" key="4">
    <source>
        <dbReference type="PROSITE-ProRule" id="PRU00703"/>
    </source>
</evidence>
<feature type="domain" description="CBS" evidence="5">
    <location>
        <begin position="16"/>
        <end position="75"/>
    </location>
</feature>
<dbReference type="PROSITE" id="PS51371">
    <property type="entry name" value="CBS"/>
    <property type="match status" value="4"/>
</dbReference>
<dbReference type="PANTHER" id="PTHR13780">
    <property type="entry name" value="AMP-ACTIVATED PROTEIN KINASE, GAMMA REGULATORY SUBUNIT"/>
    <property type="match status" value="1"/>
</dbReference>
<evidence type="ECO:0000313" key="7">
    <source>
        <dbReference type="Proteomes" id="UP001304243"/>
    </source>
</evidence>
<evidence type="ECO:0000259" key="5">
    <source>
        <dbReference type="PROSITE" id="PS51371"/>
    </source>
</evidence>
<keyword evidence="3 4" id="KW-0129">CBS domain</keyword>
<dbReference type="SUPFAM" id="SSF54631">
    <property type="entry name" value="CBS-domain pair"/>
    <property type="match status" value="2"/>
</dbReference>
<name>A0AAN7DBB1_9FUNG</name>
<sequence length="289" mass="32718">MIEFLKQHTCYDVLPISFRLVVLDTELPVKKALEILVTNGIVSAPLWSSQTHSFVGMLTVSDFISLIQYYYTHQTDQNDIETMRLSHFTKHIKQNYPIHPMTTLYDAAILMSSTRAHRIPLMDSKKEVVSVMTQYRLMKFIANNFQNTALLNIPLSKLNIGVYGESVATATMETPVIDIITTFAELNISAVPIIDEHGTVFNMYDTIDVMSLVRSEKYSDLDLPVGEALKSRPDDFPGVCTCTMSDTLLSIFKAIRKKRVYRLVVIEPTTFKLIGLLSISDILGYLVKH</sequence>
<keyword evidence="6" id="KW-0863">Zinc-finger</keyword>
<dbReference type="EMBL" id="JASEJX010000016">
    <property type="protein sequence ID" value="KAK4513969.1"/>
    <property type="molecule type" value="Genomic_DNA"/>
</dbReference>
<dbReference type="GO" id="GO:0019901">
    <property type="term" value="F:protein kinase binding"/>
    <property type="evidence" value="ECO:0007669"/>
    <property type="project" value="TreeGrafter"/>
</dbReference>
<reference evidence="6 7" key="1">
    <citation type="submission" date="2022-11" db="EMBL/GenBank/DDBJ databases">
        <title>Mucor velutinosus strain NIH1002 WGS.</title>
        <authorList>
            <person name="Subramanian P."/>
            <person name="Mullikin J.C."/>
            <person name="Segre J.A."/>
            <person name="Zelazny A.M."/>
        </authorList>
    </citation>
    <scope>NUCLEOTIDE SEQUENCE [LARGE SCALE GENOMIC DNA]</scope>
    <source>
        <strain evidence="6 7">NIH1002</strain>
    </source>
</reference>
<dbReference type="GO" id="GO:0031588">
    <property type="term" value="C:nucleotide-activated protein kinase complex"/>
    <property type="evidence" value="ECO:0007669"/>
    <property type="project" value="TreeGrafter"/>
</dbReference>
<feature type="domain" description="CBS" evidence="5">
    <location>
        <begin position="91"/>
        <end position="150"/>
    </location>
</feature>
<evidence type="ECO:0000256" key="2">
    <source>
        <dbReference type="ARBA" id="ARBA00022737"/>
    </source>
</evidence>
<dbReference type="CDD" id="cd04641">
    <property type="entry name" value="CBS_euAMPK_gamma-like_repeat2"/>
    <property type="match status" value="1"/>
</dbReference>
<evidence type="ECO:0000313" key="6">
    <source>
        <dbReference type="EMBL" id="KAK4513969.1"/>
    </source>
</evidence>
<feature type="domain" description="CBS" evidence="5">
    <location>
        <begin position="235"/>
        <end position="289"/>
    </location>
</feature>
<proteinExistence type="inferred from homology"/>
<organism evidence="6 7">
    <name type="scientific">Mucor velutinosus</name>
    <dbReference type="NCBI Taxonomy" id="708070"/>
    <lineage>
        <taxon>Eukaryota</taxon>
        <taxon>Fungi</taxon>
        <taxon>Fungi incertae sedis</taxon>
        <taxon>Mucoromycota</taxon>
        <taxon>Mucoromycotina</taxon>
        <taxon>Mucoromycetes</taxon>
        <taxon>Mucorales</taxon>
        <taxon>Mucorineae</taxon>
        <taxon>Mucoraceae</taxon>
        <taxon>Mucor</taxon>
    </lineage>
</organism>
<dbReference type="InterPro" id="IPR046342">
    <property type="entry name" value="CBS_dom_sf"/>
</dbReference>
<dbReference type="InterPro" id="IPR000644">
    <property type="entry name" value="CBS_dom"/>
</dbReference>
<comment type="caution">
    <text evidence="6">The sequence shown here is derived from an EMBL/GenBank/DDBJ whole genome shotgun (WGS) entry which is preliminary data.</text>
</comment>
<keyword evidence="7" id="KW-1185">Reference proteome</keyword>
<dbReference type="GeneID" id="89949662"/>
<dbReference type="CDD" id="cd04618">
    <property type="entry name" value="CBS_euAMPK_gamma-like_repeat1"/>
    <property type="match status" value="1"/>
</dbReference>
<dbReference type="GO" id="GO:0019887">
    <property type="term" value="F:protein kinase regulator activity"/>
    <property type="evidence" value="ECO:0007669"/>
    <property type="project" value="TreeGrafter"/>
</dbReference>
<evidence type="ECO:0000256" key="1">
    <source>
        <dbReference type="ARBA" id="ARBA00006750"/>
    </source>
</evidence>
<comment type="similarity">
    <text evidence="1">Belongs to the 5'-AMP-activated protein kinase gamma subunit family.</text>
</comment>
<dbReference type="GO" id="GO:0016208">
    <property type="term" value="F:AMP binding"/>
    <property type="evidence" value="ECO:0007669"/>
    <property type="project" value="TreeGrafter"/>
</dbReference>
<dbReference type="PANTHER" id="PTHR13780:SF35">
    <property type="entry name" value="LD22662P"/>
    <property type="match status" value="1"/>
</dbReference>
<keyword evidence="2" id="KW-0677">Repeat</keyword>
<dbReference type="InterPro" id="IPR050511">
    <property type="entry name" value="AMPK_gamma/SDS23_families"/>
</dbReference>
<dbReference type="GO" id="GO:0005634">
    <property type="term" value="C:nucleus"/>
    <property type="evidence" value="ECO:0007669"/>
    <property type="project" value="TreeGrafter"/>
</dbReference>
<evidence type="ECO:0000256" key="3">
    <source>
        <dbReference type="ARBA" id="ARBA00023122"/>
    </source>
</evidence>
<gene>
    <name evidence="6" type="primary">SUR1</name>
    <name evidence="6" type="ORF">ATC70_005976</name>
</gene>
<dbReference type="Proteomes" id="UP001304243">
    <property type="component" value="Unassembled WGS sequence"/>
</dbReference>
<accession>A0AAN7DBB1</accession>